<organism evidence="3 4">
    <name type="scientific">Thiothrix nivea (strain ATCC 35100 / DSM 5205 / JP2)</name>
    <dbReference type="NCBI Taxonomy" id="870187"/>
    <lineage>
        <taxon>Bacteria</taxon>
        <taxon>Pseudomonadati</taxon>
        <taxon>Pseudomonadota</taxon>
        <taxon>Gammaproteobacteria</taxon>
        <taxon>Thiotrichales</taxon>
        <taxon>Thiotrichaceae</taxon>
        <taxon>Thiothrix</taxon>
    </lineage>
</organism>
<dbReference type="Pfam" id="PF13676">
    <property type="entry name" value="TIR_2"/>
    <property type="match status" value="1"/>
</dbReference>
<protein>
    <recommendedName>
        <fullName evidence="2">TIR domain-containing protein</fullName>
    </recommendedName>
</protein>
<dbReference type="OrthoDB" id="5625163at2"/>
<dbReference type="Gene3D" id="3.40.50.10140">
    <property type="entry name" value="Toll/interleukin-1 receptor homology (TIR) domain"/>
    <property type="match status" value="1"/>
</dbReference>
<dbReference type="Proteomes" id="UP000005317">
    <property type="component" value="Unassembled WGS sequence"/>
</dbReference>
<evidence type="ECO:0000256" key="1">
    <source>
        <dbReference type="SAM" id="Phobius"/>
    </source>
</evidence>
<dbReference type="RefSeq" id="WP_002709892.1">
    <property type="nucleotide sequence ID" value="NZ_JH651384.1"/>
</dbReference>
<feature type="transmembrane region" description="Helical" evidence="1">
    <location>
        <begin position="190"/>
        <end position="208"/>
    </location>
</feature>
<dbReference type="AlphaFoldDB" id="A0A656HGG5"/>
<accession>A0A656HGG5</accession>
<keyword evidence="1" id="KW-0472">Membrane</keyword>
<dbReference type="InterPro" id="IPR008969">
    <property type="entry name" value="CarboxyPept-like_regulatory"/>
</dbReference>
<gene>
    <name evidence="3" type="ORF">Thini_3486</name>
</gene>
<dbReference type="InterPro" id="IPR035897">
    <property type="entry name" value="Toll_tir_struct_dom_sf"/>
</dbReference>
<dbReference type="SUPFAM" id="SSF52200">
    <property type="entry name" value="Toll/Interleukin receptor TIR domain"/>
    <property type="match status" value="1"/>
</dbReference>
<reference evidence="4" key="1">
    <citation type="journal article" date="2011" name="Stand. Genomic Sci.">
        <title>Genome sequence of the filamentous, gliding Thiothrix nivea neotype strain (JP2(T)).</title>
        <authorList>
            <person name="Lapidus A."/>
            <person name="Nolan M."/>
            <person name="Lucas S."/>
            <person name="Glavina Del Rio T."/>
            <person name="Tice H."/>
            <person name="Cheng J.F."/>
            <person name="Tapia R."/>
            <person name="Han C."/>
            <person name="Goodwin L."/>
            <person name="Pitluck S."/>
            <person name="Liolios K."/>
            <person name="Pagani I."/>
            <person name="Ivanova N."/>
            <person name="Huntemann M."/>
            <person name="Mavromatis K."/>
            <person name="Mikhailova N."/>
            <person name="Pati A."/>
            <person name="Chen A."/>
            <person name="Palaniappan K."/>
            <person name="Land M."/>
            <person name="Brambilla E.M."/>
            <person name="Rohde M."/>
            <person name="Abt B."/>
            <person name="Verbarg S."/>
            <person name="Goker M."/>
            <person name="Bristow J."/>
            <person name="Eisen J.A."/>
            <person name="Markowitz V."/>
            <person name="Hugenholtz P."/>
            <person name="Kyrpides N.C."/>
            <person name="Klenk H.P."/>
            <person name="Woyke T."/>
        </authorList>
    </citation>
    <scope>NUCLEOTIDE SEQUENCE [LARGE SCALE GENOMIC DNA]</scope>
    <source>
        <strain evidence="4">ATCC 35100 / DSM 5205 / JP2</strain>
    </source>
</reference>
<evidence type="ECO:0000313" key="4">
    <source>
        <dbReference type="Proteomes" id="UP000005317"/>
    </source>
</evidence>
<keyword evidence="1" id="KW-1133">Transmembrane helix</keyword>
<name>A0A656HGG5_THINJ</name>
<dbReference type="SUPFAM" id="SSF49464">
    <property type="entry name" value="Carboxypeptidase regulatory domain-like"/>
    <property type="match status" value="1"/>
</dbReference>
<proteinExistence type="predicted"/>
<sequence>MRSAFISYSLKDEAKVIPYENRLKTLDIAVWRDKSGLRQGQLWPMRLGEAIAEQDVLLLFWSANAAASHFVTLEWNTAIALKKTLIPVLLDEQPLPNVLKPYHCFTDVSQLSTHVLSLIPAQQPPQNQTLLTELKAAQEDAGQALDIVKHHIQQHIQQDNWRVGGNVYQVQGDLHIGSSGQGDSSWPNRWSLWLGILAALLTIIALAFDIPTKFAEAFPGFMPKETKAITTAGLVQDENGNPLADVSIQLPELGVQTQTNAAGRFTFTLQPDQQKLQSSRLIAQKAGYTTWNDYVTLGDPAFNFSLHKE</sequence>
<dbReference type="GO" id="GO:0007165">
    <property type="term" value="P:signal transduction"/>
    <property type="evidence" value="ECO:0007669"/>
    <property type="project" value="InterPro"/>
</dbReference>
<evidence type="ECO:0000313" key="3">
    <source>
        <dbReference type="EMBL" id="EIJ35998.1"/>
    </source>
</evidence>
<evidence type="ECO:0000259" key="2">
    <source>
        <dbReference type="Pfam" id="PF13676"/>
    </source>
</evidence>
<feature type="domain" description="TIR" evidence="2">
    <location>
        <begin position="5"/>
        <end position="103"/>
    </location>
</feature>
<keyword evidence="4" id="KW-1185">Reference proteome</keyword>
<dbReference type="EMBL" id="JH651384">
    <property type="protein sequence ID" value="EIJ35998.1"/>
    <property type="molecule type" value="Genomic_DNA"/>
</dbReference>
<keyword evidence="1" id="KW-0812">Transmembrane</keyword>
<dbReference type="InterPro" id="IPR000157">
    <property type="entry name" value="TIR_dom"/>
</dbReference>
<dbReference type="Gene3D" id="2.60.40.1120">
    <property type="entry name" value="Carboxypeptidase-like, regulatory domain"/>
    <property type="match status" value="1"/>
</dbReference>